<keyword evidence="9" id="KW-1185">Reference proteome</keyword>
<evidence type="ECO:0000256" key="6">
    <source>
        <dbReference type="RuleBase" id="RU003749"/>
    </source>
</evidence>
<keyword evidence="4" id="KW-0597">Phosphoprotein</keyword>
<proteinExistence type="inferred from homology"/>
<protein>
    <recommendedName>
        <fullName evidence="3 6">Anti-sigma F factor antagonist</fullName>
    </recommendedName>
    <alternativeName>
        <fullName evidence="6">Stage II sporulation protein</fullName>
    </alternativeName>
</protein>
<evidence type="ECO:0000313" key="8">
    <source>
        <dbReference type="EMBL" id="GAA0863422.1"/>
    </source>
</evidence>
<dbReference type="NCBIfam" id="TIGR00377">
    <property type="entry name" value="ant_ant_sig"/>
    <property type="match status" value="1"/>
</dbReference>
<dbReference type="InterPro" id="IPR003658">
    <property type="entry name" value="Anti-sigma_ant"/>
</dbReference>
<dbReference type="Gene3D" id="3.30.750.24">
    <property type="entry name" value="STAS domain"/>
    <property type="match status" value="1"/>
</dbReference>
<sequence length="118" mass="13464">MINFSLDNKNLKVEFLSKELDHHISNEVREEIDYIIQEKQIKNIIFDFKNMNFMDSSGIGVVIGRYKRVSSEGGKVAVININPRVKKIFDLSGMNKIIEIHNTYEDALSSFLGGVANE</sequence>
<comment type="function">
    <text evidence="1">In the phosphorylated form it could act as an anti-anti-sigma factor that counteracts SpoIIAB and thus releases sigma f from inhibition.</text>
</comment>
<dbReference type="Proteomes" id="UP001400965">
    <property type="component" value="Unassembled WGS sequence"/>
</dbReference>
<gene>
    <name evidence="8" type="primary">spoIIAA</name>
    <name evidence="8" type="ORF">GCM10008917_12760</name>
</gene>
<evidence type="ECO:0000313" key="9">
    <source>
        <dbReference type="Proteomes" id="UP001400965"/>
    </source>
</evidence>
<dbReference type="NCBIfam" id="TIGR02886">
    <property type="entry name" value="spore_II_AA"/>
    <property type="match status" value="1"/>
</dbReference>
<dbReference type="InterPro" id="IPR036513">
    <property type="entry name" value="STAS_dom_sf"/>
</dbReference>
<comment type="caution">
    <text evidence="8">The sequence shown here is derived from an EMBL/GenBank/DDBJ whole genome shotgun (WGS) entry which is preliminary data.</text>
</comment>
<evidence type="ECO:0000259" key="7">
    <source>
        <dbReference type="PROSITE" id="PS50801"/>
    </source>
</evidence>
<dbReference type="EMBL" id="BAAACP010000006">
    <property type="protein sequence ID" value="GAA0863422.1"/>
    <property type="molecule type" value="Genomic_DNA"/>
</dbReference>
<dbReference type="Pfam" id="PF01740">
    <property type="entry name" value="STAS"/>
    <property type="match status" value="1"/>
</dbReference>
<evidence type="ECO:0000256" key="3">
    <source>
        <dbReference type="ARBA" id="ARBA00020784"/>
    </source>
</evidence>
<keyword evidence="5" id="KW-0749">Sporulation</keyword>
<dbReference type="InterPro" id="IPR002645">
    <property type="entry name" value="STAS_dom"/>
</dbReference>
<dbReference type="RefSeq" id="WP_346044025.1">
    <property type="nucleotide sequence ID" value="NZ_BAAACP010000006.1"/>
</dbReference>
<evidence type="ECO:0000256" key="5">
    <source>
        <dbReference type="ARBA" id="ARBA00022969"/>
    </source>
</evidence>
<evidence type="ECO:0000256" key="4">
    <source>
        <dbReference type="ARBA" id="ARBA00022553"/>
    </source>
</evidence>
<dbReference type="InterPro" id="IPR014237">
    <property type="entry name" value="Anti-sigma_F_ant"/>
</dbReference>
<name>A0ABP3XGI4_9FIRM</name>
<evidence type="ECO:0000256" key="1">
    <source>
        <dbReference type="ARBA" id="ARBA00001976"/>
    </source>
</evidence>
<reference evidence="9" key="1">
    <citation type="journal article" date="2019" name="Int. J. Syst. Evol. Microbiol.">
        <title>The Global Catalogue of Microorganisms (GCM) 10K type strain sequencing project: providing services to taxonomists for standard genome sequencing and annotation.</title>
        <authorList>
            <consortium name="The Broad Institute Genomics Platform"/>
            <consortium name="The Broad Institute Genome Sequencing Center for Infectious Disease"/>
            <person name="Wu L."/>
            <person name="Ma J."/>
        </authorList>
    </citation>
    <scope>NUCLEOTIDE SEQUENCE [LARGE SCALE GENOMIC DNA]</scope>
    <source>
        <strain evidence="9">JCM 6486</strain>
    </source>
</reference>
<dbReference type="PANTHER" id="PTHR33495">
    <property type="entry name" value="ANTI-SIGMA FACTOR ANTAGONIST TM_1081-RELATED-RELATED"/>
    <property type="match status" value="1"/>
</dbReference>
<dbReference type="SUPFAM" id="SSF52091">
    <property type="entry name" value="SpoIIaa-like"/>
    <property type="match status" value="1"/>
</dbReference>
<accession>A0ABP3XGI4</accession>
<dbReference type="PANTHER" id="PTHR33495:SF2">
    <property type="entry name" value="ANTI-SIGMA FACTOR ANTAGONIST TM_1081-RELATED"/>
    <property type="match status" value="1"/>
</dbReference>
<dbReference type="CDD" id="cd07043">
    <property type="entry name" value="STAS_anti-anti-sigma_factors"/>
    <property type="match status" value="1"/>
</dbReference>
<organism evidence="8 9">
    <name type="scientific">Paraclostridium tenue</name>
    <dbReference type="NCBI Taxonomy" id="1737"/>
    <lineage>
        <taxon>Bacteria</taxon>
        <taxon>Bacillati</taxon>
        <taxon>Bacillota</taxon>
        <taxon>Clostridia</taxon>
        <taxon>Peptostreptococcales</taxon>
        <taxon>Peptostreptococcaceae</taxon>
        <taxon>Paraclostridium</taxon>
    </lineage>
</organism>
<dbReference type="PROSITE" id="PS50801">
    <property type="entry name" value="STAS"/>
    <property type="match status" value="1"/>
</dbReference>
<evidence type="ECO:0000256" key="2">
    <source>
        <dbReference type="ARBA" id="ARBA00009013"/>
    </source>
</evidence>
<comment type="similarity">
    <text evidence="2 6">Belongs to the anti-sigma-factor antagonist family.</text>
</comment>
<feature type="domain" description="STAS" evidence="7">
    <location>
        <begin position="16"/>
        <end position="111"/>
    </location>
</feature>